<dbReference type="Pfam" id="PF13668">
    <property type="entry name" value="Ferritin_2"/>
    <property type="match status" value="1"/>
</dbReference>
<dbReference type="EMBL" id="RCZK01000014">
    <property type="protein sequence ID" value="TPG09637.1"/>
    <property type="molecule type" value="Genomic_DNA"/>
</dbReference>
<evidence type="ECO:0000313" key="1">
    <source>
        <dbReference type="EMBL" id="TPG09637.1"/>
    </source>
</evidence>
<keyword evidence="2" id="KW-1185">Reference proteome</keyword>
<accession>A0A502C8X3</accession>
<proteinExistence type="predicted"/>
<evidence type="ECO:0000313" key="2">
    <source>
        <dbReference type="Proteomes" id="UP000318413"/>
    </source>
</evidence>
<dbReference type="InterPro" id="IPR006311">
    <property type="entry name" value="TAT_signal"/>
</dbReference>
<dbReference type="PANTHER" id="PTHR31694">
    <property type="entry name" value="DESICCATION-LIKE PROTEIN"/>
    <property type="match status" value="1"/>
</dbReference>
<name>A0A502C8X3_9SPHN</name>
<dbReference type="Proteomes" id="UP000318413">
    <property type="component" value="Unassembled WGS sequence"/>
</dbReference>
<sequence>MLEHLAILDRRHMLRATMAAGVAAGVAGCARIVPQGLGLALTPSPLTDAPVLNFALNLEYLEAEYYARGVTGTGLSSEMLGPKPGAITGGRQVTFQTPFVREFMAEIADDERHHVGFLRKAIKGKLLVEMSCPAIDFTAAFAPSVNSPGSAPISMRLPMRKASCSARSCSRMSVCRPMLARRNVLRAT</sequence>
<gene>
    <name evidence="1" type="ORF">EAH84_13690</name>
</gene>
<dbReference type="AlphaFoldDB" id="A0A502C8X3"/>
<dbReference type="PANTHER" id="PTHR31694:SF26">
    <property type="entry name" value="OS05G0151100 PROTEIN"/>
    <property type="match status" value="1"/>
</dbReference>
<reference evidence="1 2" key="1">
    <citation type="journal article" date="2019" name="Environ. Microbiol.">
        <title>Species interactions and distinct microbial communities in high Arctic permafrost affected cryosols are associated with the CH4 and CO2 gas fluxes.</title>
        <authorList>
            <person name="Altshuler I."/>
            <person name="Hamel J."/>
            <person name="Turney S."/>
            <person name="Magnuson E."/>
            <person name="Levesque R."/>
            <person name="Greer C."/>
            <person name="Whyte L.G."/>
        </authorList>
    </citation>
    <scope>NUCLEOTIDE SEQUENCE [LARGE SCALE GENOMIC DNA]</scope>
    <source>
        <strain evidence="1 2">S5.1</strain>
    </source>
</reference>
<comment type="caution">
    <text evidence="1">The sequence shown here is derived from an EMBL/GenBank/DDBJ whole genome shotgun (WGS) entry which is preliminary data.</text>
</comment>
<protein>
    <submittedName>
        <fullName evidence="1">Ferritin-like domain-containing protein</fullName>
    </submittedName>
</protein>
<organism evidence="1 2">
    <name type="scientific">Sphingomonas oligophenolica</name>
    <dbReference type="NCBI Taxonomy" id="301154"/>
    <lineage>
        <taxon>Bacteria</taxon>
        <taxon>Pseudomonadati</taxon>
        <taxon>Pseudomonadota</taxon>
        <taxon>Alphaproteobacteria</taxon>
        <taxon>Sphingomonadales</taxon>
        <taxon>Sphingomonadaceae</taxon>
        <taxon>Sphingomonas</taxon>
    </lineage>
</organism>
<dbReference type="InterPro" id="IPR052965">
    <property type="entry name" value="Pigment-catalase-like"/>
</dbReference>
<dbReference type="RefSeq" id="WP_140872567.1">
    <property type="nucleotide sequence ID" value="NZ_RCZK01000014.1"/>
</dbReference>
<dbReference type="PROSITE" id="PS51318">
    <property type="entry name" value="TAT"/>
    <property type="match status" value="1"/>
</dbReference>
<dbReference type="OrthoDB" id="954262at2"/>